<evidence type="ECO:0000256" key="9">
    <source>
        <dbReference type="PROSITE-ProRule" id="PRU00546"/>
    </source>
</evidence>
<dbReference type="InterPro" id="IPR008971">
    <property type="entry name" value="HSP40/DnaJ_pept-bd"/>
</dbReference>
<accession>A0A0G0W993</accession>
<dbReference type="EMBL" id="LCBL01000007">
    <property type="protein sequence ID" value="KKS08607.1"/>
    <property type="molecule type" value="Genomic_DNA"/>
</dbReference>
<dbReference type="PRINTS" id="PR00625">
    <property type="entry name" value="JDOMAIN"/>
</dbReference>
<dbReference type="Pfam" id="PF00684">
    <property type="entry name" value="DnaJ_CXXCXGXG"/>
    <property type="match status" value="1"/>
</dbReference>
<comment type="subunit">
    <text evidence="8">Homodimer.</text>
</comment>
<evidence type="ECO:0000256" key="1">
    <source>
        <dbReference type="ARBA" id="ARBA00022723"/>
    </source>
</evidence>
<sequence>MQKDYYKTLGVSKSATQAEIKRAFRKLAQKHHPDTGNGDEAKFKELNEAYSVLGDETKRKQYDKHGFVPGSGAGPGGAGRGQGSYNWQDFSNANINFEDLGGFGDIFETFFGGGRTGTRTKSQRGADLETRITIDLKEVITGAERELGLNKWAKCSHCRGEGAEPGASIKTCPICHGSGKVTRATQTMFGSFAQTVVCSDCRGQGKVPEKKCTKCNGHGRTKKLRNLKIKVPAGVQDGSVIRVTGEGEAAEFGGKSGDLYLHIVVKKDPRFIRDGNNLLTEISIPFYEAILGAVSKVSTVEGSVDLKIPAGTQPGQIIKISGRGTPVLNSLRRGDLLIKVNVEIPKKISSAQKKLLEEWDGKRGWF</sequence>
<keyword evidence="8" id="KW-0963">Cytoplasm</keyword>
<keyword evidence="3 8" id="KW-0863">Zinc-finger</keyword>
<feature type="repeat" description="CXXCXGXG motif" evidence="8">
    <location>
        <begin position="198"/>
        <end position="205"/>
    </location>
</feature>
<dbReference type="GO" id="GO:0005524">
    <property type="term" value="F:ATP binding"/>
    <property type="evidence" value="ECO:0007669"/>
    <property type="project" value="InterPro"/>
</dbReference>
<comment type="function">
    <text evidence="8">Participates actively in the response to hyperosmotic and heat shock by preventing the aggregation of stress-denatured proteins and by disaggregating proteins, also in an autonomous, DnaK-independent fashion. Unfolded proteins bind initially to DnaJ; upon interaction with the DnaJ-bound protein, DnaK hydrolyzes its bound ATP, resulting in the formation of a stable complex. GrpE releases ADP from DnaK; ATP binding to DnaK triggers the release of the substrate protein, thus completing the reaction cycle. Several rounds of ATP-dependent interactions between DnaJ, DnaK and GrpE are required for fully efficient folding. Also involved, together with DnaK and GrpE, in the DNA replication of plasmids through activation of initiation proteins.</text>
</comment>
<reference evidence="12 13" key="1">
    <citation type="journal article" date="2015" name="Nature">
        <title>rRNA introns, odd ribosomes, and small enigmatic genomes across a large radiation of phyla.</title>
        <authorList>
            <person name="Brown C.T."/>
            <person name="Hug L.A."/>
            <person name="Thomas B.C."/>
            <person name="Sharon I."/>
            <person name="Castelle C.J."/>
            <person name="Singh A."/>
            <person name="Wilkins M.J."/>
            <person name="Williams K.H."/>
            <person name="Banfield J.F."/>
        </authorList>
    </citation>
    <scope>NUCLEOTIDE SEQUENCE [LARGE SCALE GENOMIC DNA]</scope>
</reference>
<feature type="binding site" evidence="8">
    <location>
        <position position="175"/>
    </location>
    <ligand>
        <name>Zn(2+)</name>
        <dbReference type="ChEBI" id="CHEBI:29105"/>
        <label>2</label>
    </ligand>
</feature>
<comment type="domain">
    <text evidence="8">The J domain is necessary and sufficient to stimulate DnaK ATPase activity. Zinc center 1 plays an important role in the autonomous, DnaK-independent chaperone activity of DnaJ. Zinc center 2 is essential for interaction with DnaK and for DnaJ activity.</text>
</comment>
<dbReference type="SMART" id="SM00271">
    <property type="entry name" value="DnaJ"/>
    <property type="match status" value="1"/>
</dbReference>
<dbReference type="PROSITE" id="PS00636">
    <property type="entry name" value="DNAJ_1"/>
    <property type="match status" value="1"/>
</dbReference>
<dbReference type="SUPFAM" id="SSF46565">
    <property type="entry name" value="Chaperone J-domain"/>
    <property type="match status" value="1"/>
</dbReference>
<feature type="domain" description="J" evidence="10">
    <location>
        <begin position="4"/>
        <end position="66"/>
    </location>
</feature>
<dbReference type="GO" id="GO:0008270">
    <property type="term" value="F:zinc ion binding"/>
    <property type="evidence" value="ECO:0007669"/>
    <property type="project" value="UniProtKB-UniRule"/>
</dbReference>
<evidence type="ECO:0000256" key="6">
    <source>
        <dbReference type="ARBA" id="ARBA00061004"/>
    </source>
</evidence>
<feature type="zinc finger region" description="CR-type" evidence="9">
    <location>
        <begin position="142"/>
        <end position="224"/>
    </location>
</feature>
<dbReference type="Pfam" id="PF00226">
    <property type="entry name" value="DnaJ"/>
    <property type="match status" value="1"/>
</dbReference>
<evidence type="ECO:0000256" key="3">
    <source>
        <dbReference type="ARBA" id="ARBA00022771"/>
    </source>
</evidence>
<comment type="subcellular location">
    <subcellularLocation>
        <location evidence="8">Cytoplasm</location>
    </subcellularLocation>
</comment>
<dbReference type="InterPro" id="IPR036410">
    <property type="entry name" value="HSP_DnaJ_Cys-rich_dom_sf"/>
</dbReference>
<dbReference type="InterPro" id="IPR018253">
    <property type="entry name" value="DnaJ_domain_CS"/>
</dbReference>
<dbReference type="CDD" id="cd06257">
    <property type="entry name" value="DnaJ"/>
    <property type="match status" value="1"/>
</dbReference>
<evidence type="ECO:0000313" key="12">
    <source>
        <dbReference type="EMBL" id="KKS08607.1"/>
    </source>
</evidence>
<dbReference type="AlphaFoldDB" id="A0A0G0W993"/>
<dbReference type="FunFam" id="2.10.230.10:FF:000002">
    <property type="entry name" value="Molecular chaperone DnaJ"/>
    <property type="match status" value="1"/>
</dbReference>
<dbReference type="PANTHER" id="PTHR43096:SF10">
    <property type="entry name" value="CHAPERONE PROTEIN DNAJ A6, CHLOROPLASTIC"/>
    <property type="match status" value="1"/>
</dbReference>
<dbReference type="NCBIfam" id="NF008035">
    <property type="entry name" value="PRK10767.1"/>
    <property type="match status" value="1"/>
</dbReference>
<dbReference type="InterPro" id="IPR002939">
    <property type="entry name" value="DnaJ_C"/>
</dbReference>
<keyword evidence="2 8" id="KW-0677">Repeat</keyword>
<keyword evidence="8" id="KW-0235">DNA replication</keyword>
<dbReference type="HAMAP" id="MF_01152">
    <property type="entry name" value="DnaJ"/>
    <property type="match status" value="1"/>
</dbReference>
<dbReference type="PATRIC" id="fig|1618344.3.peg.1163"/>
<gene>
    <name evidence="8" type="primary">dnaJ</name>
    <name evidence="12" type="ORF">UU65_C0007G0003</name>
</gene>
<keyword evidence="8" id="KW-0346">Stress response</keyword>
<comment type="caution">
    <text evidence="12">The sequence shown here is derived from an EMBL/GenBank/DDBJ whole genome shotgun (WGS) entry which is preliminary data.</text>
</comment>
<feature type="domain" description="CR-type" evidence="11">
    <location>
        <begin position="142"/>
        <end position="224"/>
    </location>
</feature>
<dbReference type="Gene3D" id="2.10.230.10">
    <property type="entry name" value="Heat shock protein DnaJ, cysteine-rich domain"/>
    <property type="match status" value="1"/>
</dbReference>
<dbReference type="InterPro" id="IPR001623">
    <property type="entry name" value="DnaJ_domain"/>
</dbReference>
<comment type="similarity">
    <text evidence="6 8">Belongs to the DnaJ family.</text>
</comment>
<feature type="binding site" evidence="8">
    <location>
        <position position="212"/>
    </location>
    <ligand>
        <name>Zn(2+)</name>
        <dbReference type="ChEBI" id="CHEBI:29105"/>
        <label>1</label>
    </ligand>
</feature>
<keyword evidence="5 8" id="KW-0143">Chaperone</keyword>
<dbReference type="SUPFAM" id="SSF57938">
    <property type="entry name" value="DnaJ/Hsp40 cysteine-rich domain"/>
    <property type="match status" value="1"/>
</dbReference>
<comment type="cofactor">
    <cofactor evidence="8">
        <name>Zn(2+)</name>
        <dbReference type="ChEBI" id="CHEBI:29105"/>
    </cofactor>
    <text evidence="8">Binds 2 Zn(2+) ions per monomer.</text>
</comment>
<evidence type="ECO:0000259" key="11">
    <source>
        <dbReference type="PROSITE" id="PS51188"/>
    </source>
</evidence>
<dbReference type="Pfam" id="PF01556">
    <property type="entry name" value="DnaJ_C"/>
    <property type="match status" value="1"/>
</dbReference>
<dbReference type="PROSITE" id="PS51188">
    <property type="entry name" value="ZF_CR"/>
    <property type="match status" value="1"/>
</dbReference>
<feature type="binding site" evidence="8">
    <location>
        <position position="172"/>
    </location>
    <ligand>
        <name>Zn(2+)</name>
        <dbReference type="ChEBI" id="CHEBI:29105"/>
        <label>2</label>
    </ligand>
</feature>
<evidence type="ECO:0000313" key="13">
    <source>
        <dbReference type="Proteomes" id="UP000033869"/>
    </source>
</evidence>
<evidence type="ECO:0000256" key="5">
    <source>
        <dbReference type="ARBA" id="ARBA00023186"/>
    </source>
</evidence>
<dbReference type="GO" id="GO:0042026">
    <property type="term" value="P:protein refolding"/>
    <property type="evidence" value="ECO:0007669"/>
    <property type="project" value="TreeGrafter"/>
</dbReference>
<dbReference type="PROSITE" id="PS50076">
    <property type="entry name" value="DNAJ_2"/>
    <property type="match status" value="1"/>
</dbReference>
<protein>
    <recommendedName>
        <fullName evidence="7 8">Chaperone protein DnaJ</fullName>
    </recommendedName>
</protein>
<dbReference type="InterPro" id="IPR001305">
    <property type="entry name" value="HSP_DnaJ_Cys-rich_dom"/>
</dbReference>
<feature type="binding site" evidence="8">
    <location>
        <position position="201"/>
    </location>
    <ligand>
        <name>Zn(2+)</name>
        <dbReference type="ChEBI" id="CHEBI:29105"/>
        <label>2</label>
    </ligand>
</feature>
<dbReference type="FunFam" id="2.60.260.20:FF:000005">
    <property type="entry name" value="Chaperone protein dnaJ 1, mitochondrial"/>
    <property type="match status" value="1"/>
</dbReference>
<evidence type="ECO:0000256" key="4">
    <source>
        <dbReference type="ARBA" id="ARBA00022833"/>
    </source>
</evidence>
<keyword evidence="4 8" id="KW-0862">Zinc</keyword>
<keyword evidence="1 8" id="KW-0479">Metal-binding</keyword>
<dbReference type="GO" id="GO:0009408">
    <property type="term" value="P:response to heat"/>
    <property type="evidence" value="ECO:0007669"/>
    <property type="project" value="InterPro"/>
</dbReference>
<evidence type="ECO:0000256" key="7">
    <source>
        <dbReference type="ARBA" id="ARBA00067609"/>
    </source>
</evidence>
<feature type="binding site" evidence="8">
    <location>
        <position position="198"/>
    </location>
    <ligand>
        <name>Zn(2+)</name>
        <dbReference type="ChEBI" id="CHEBI:29105"/>
        <label>2</label>
    </ligand>
</feature>
<dbReference type="Gene3D" id="2.60.260.20">
    <property type="entry name" value="Urease metallochaperone UreE, N-terminal domain"/>
    <property type="match status" value="2"/>
</dbReference>
<dbReference type="GO" id="GO:0006260">
    <property type="term" value="P:DNA replication"/>
    <property type="evidence" value="ECO:0007669"/>
    <property type="project" value="UniProtKB-KW"/>
</dbReference>
<dbReference type="GO" id="GO:0051082">
    <property type="term" value="F:unfolded protein binding"/>
    <property type="evidence" value="ECO:0007669"/>
    <property type="project" value="UniProtKB-UniRule"/>
</dbReference>
<evidence type="ECO:0000256" key="8">
    <source>
        <dbReference type="HAMAP-Rule" id="MF_01152"/>
    </source>
</evidence>
<feature type="binding site" evidence="8">
    <location>
        <position position="155"/>
    </location>
    <ligand>
        <name>Zn(2+)</name>
        <dbReference type="ChEBI" id="CHEBI:29105"/>
        <label>1</label>
    </ligand>
</feature>
<dbReference type="PANTHER" id="PTHR43096">
    <property type="entry name" value="DNAJ HOMOLOG 1, MITOCHONDRIAL-RELATED"/>
    <property type="match status" value="1"/>
</dbReference>
<feature type="repeat" description="CXXCXGXG motif" evidence="8">
    <location>
        <begin position="172"/>
        <end position="179"/>
    </location>
</feature>
<feature type="repeat" description="CXXCXGXG motif" evidence="8">
    <location>
        <begin position="155"/>
        <end position="162"/>
    </location>
</feature>
<dbReference type="InterPro" id="IPR036869">
    <property type="entry name" value="J_dom_sf"/>
</dbReference>
<dbReference type="GO" id="GO:0005737">
    <property type="term" value="C:cytoplasm"/>
    <property type="evidence" value="ECO:0007669"/>
    <property type="project" value="UniProtKB-SubCell"/>
</dbReference>
<dbReference type="Proteomes" id="UP000033869">
    <property type="component" value="Unassembled WGS sequence"/>
</dbReference>
<evidence type="ECO:0000259" key="10">
    <source>
        <dbReference type="PROSITE" id="PS50076"/>
    </source>
</evidence>
<dbReference type="Gene3D" id="1.10.287.110">
    <property type="entry name" value="DnaJ domain"/>
    <property type="match status" value="1"/>
</dbReference>
<name>A0A0G0W993_UNCC2</name>
<dbReference type="CDD" id="cd10719">
    <property type="entry name" value="DnaJ_zf"/>
    <property type="match status" value="1"/>
</dbReference>
<dbReference type="SUPFAM" id="SSF49493">
    <property type="entry name" value="HSP40/DnaJ peptide-binding domain"/>
    <property type="match status" value="2"/>
</dbReference>
<proteinExistence type="inferred from homology"/>
<organism evidence="12 13">
    <name type="scientific">candidate division CPR2 bacterium GW2011_GWC1_41_48</name>
    <dbReference type="NCBI Taxonomy" id="1618344"/>
    <lineage>
        <taxon>Bacteria</taxon>
        <taxon>Bacteria division CPR2</taxon>
    </lineage>
</organism>
<dbReference type="CDD" id="cd10747">
    <property type="entry name" value="DnaJ_C"/>
    <property type="match status" value="1"/>
</dbReference>
<dbReference type="GO" id="GO:0031072">
    <property type="term" value="F:heat shock protein binding"/>
    <property type="evidence" value="ECO:0007669"/>
    <property type="project" value="InterPro"/>
</dbReference>
<dbReference type="InterPro" id="IPR012724">
    <property type="entry name" value="DnaJ"/>
</dbReference>
<dbReference type="NCBIfam" id="TIGR02349">
    <property type="entry name" value="DnaJ_bact"/>
    <property type="match status" value="1"/>
</dbReference>
<feature type="binding site" evidence="8">
    <location>
        <position position="215"/>
    </location>
    <ligand>
        <name>Zn(2+)</name>
        <dbReference type="ChEBI" id="CHEBI:29105"/>
        <label>1</label>
    </ligand>
</feature>
<evidence type="ECO:0000256" key="2">
    <source>
        <dbReference type="ARBA" id="ARBA00022737"/>
    </source>
</evidence>
<feature type="repeat" description="CXXCXGXG motif" evidence="8">
    <location>
        <begin position="212"/>
        <end position="219"/>
    </location>
</feature>
<feature type="binding site" evidence="8">
    <location>
        <position position="158"/>
    </location>
    <ligand>
        <name>Zn(2+)</name>
        <dbReference type="ChEBI" id="CHEBI:29105"/>
        <label>1</label>
    </ligand>
</feature>